<reference evidence="16 17" key="1">
    <citation type="submission" date="2016-10" db="EMBL/GenBank/DDBJ databases">
        <authorList>
            <person name="de Groot N.N."/>
        </authorList>
    </citation>
    <scope>NUCLEOTIDE SEQUENCE [LARGE SCALE GENOMIC DNA]</scope>
    <source>
        <strain evidence="16 17">DSM 15345</strain>
    </source>
</reference>
<evidence type="ECO:0000256" key="8">
    <source>
        <dbReference type="ARBA" id="ARBA00023235"/>
    </source>
</evidence>
<accession>A0A1H4DAA4</accession>
<evidence type="ECO:0000256" key="14">
    <source>
        <dbReference type="RuleBase" id="RU003914"/>
    </source>
</evidence>
<dbReference type="Proteomes" id="UP000198703">
    <property type="component" value="Unassembled WGS sequence"/>
</dbReference>
<dbReference type="Gene3D" id="3.10.50.40">
    <property type="match status" value="1"/>
</dbReference>
<evidence type="ECO:0000256" key="7">
    <source>
        <dbReference type="ARBA" id="ARBA00023186"/>
    </source>
</evidence>
<keyword evidence="5 12" id="KW-0132">Cell division</keyword>
<keyword evidence="6 12" id="KW-0697">Rotamase</keyword>
<keyword evidence="7 12" id="KW-0143">Chaperone</keyword>
<proteinExistence type="inferred from homology"/>
<dbReference type="InterPro" id="IPR037041">
    <property type="entry name" value="Trigger_fac_C_sf"/>
</dbReference>
<dbReference type="GO" id="GO:0051301">
    <property type="term" value="P:cell division"/>
    <property type="evidence" value="ECO:0007669"/>
    <property type="project" value="UniProtKB-KW"/>
</dbReference>
<evidence type="ECO:0000313" key="17">
    <source>
        <dbReference type="Proteomes" id="UP000198703"/>
    </source>
</evidence>
<dbReference type="PROSITE" id="PS50059">
    <property type="entry name" value="FKBP_PPIASE"/>
    <property type="match status" value="1"/>
</dbReference>
<evidence type="ECO:0000256" key="1">
    <source>
        <dbReference type="ARBA" id="ARBA00000971"/>
    </source>
</evidence>
<comment type="subcellular location">
    <subcellularLocation>
        <location evidence="12">Cytoplasm</location>
    </subcellularLocation>
    <text evidence="12">About half TF is bound to the ribosome near the polypeptide exit tunnel while the other half is free in the cytoplasm.</text>
</comment>
<dbReference type="OrthoDB" id="9767721at2"/>
<keyword evidence="12" id="KW-0963">Cytoplasm</keyword>
<dbReference type="Pfam" id="PF05697">
    <property type="entry name" value="Trigger_N"/>
    <property type="match status" value="1"/>
</dbReference>
<evidence type="ECO:0000256" key="4">
    <source>
        <dbReference type="ARBA" id="ARBA00016902"/>
    </source>
</evidence>
<dbReference type="RefSeq" id="WP_093254492.1">
    <property type="nucleotide sequence ID" value="NZ_FNQM01000009.1"/>
</dbReference>
<sequence>MQVTETRAEGLKRAYAVKVPAAALGEKVAEKLEAVRADFQMKGFRKGKAPVPLLKKMFGKSVLGEAVQETVDDALRSHFETTGDQPASQPDIKIANEDFKEGDDLDIEIAYERLPEIPEIDFRSISLERLVAEVEDGAVGEALDNLARTAENFEAKEGAAAEGDQVVIDFVGSVDGEKFEGGAAEDYPLVIGSNSFIPGFEPQLVGAAAGEEREVKVSFPENYGAPNLAGRDAVFACTVKEVRGPVPAQVDDALAQKFGAEDLEALKGQIRERLGEEYKGAARALLKRRLLDALDERAEFDLPESLVDIEAKQIAHQLWHEEHKDVQGHDHPEIEPDEEHLKLARRRVGLGLLLAEVGKTAEVRISNEEMTQAIMAQARQYPGQERAFFDFVRQNEQALAQIRAPLYEDKVIDYILELATITERTVTKDELQAEFDKLDEA</sequence>
<dbReference type="InterPro" id="IPR001179">
    <property type="entry name" value="PPIase_FKBP_dom"/>
</dbReference>
<dbReference type="InterPro" id="IPR008880">
    <property type="entry name" value="Trigger_fac_C"/>
</dbReference>
<dbReference type="InterPro" id="IPR005215">
    <property type="entry name" value="Trig_fac"/>
</dbReference>
<dbReference type="SUPFAM" id="SSF54534">
    <property type="entry name" value="FKBP-like"/>
    <property type="match status" value="1"/>
</dbReference>
<dbReference type="GO" id="GO:0015031">
    <property type="term" value="P:protein transport"/>
    <property type="evidence" value="ECO:0007669"/>
    <property type="project" value="UniProtKB-UniRule"/>
</dbReference>
<evidence type="ECO:0000259" key="15">
    <source>
        <dbReference type="PROSITE" id="PS50059"/>
    </source>
</evidence>
<dbReference type="HAMAP" id="MF_00303">
    <property type="entry name" value="Trigger_factor_Tig"/>
    <property type="match status" value="1"/>
</dbReference>
<dbReference type="InterPro" id="IPR008881">
    <property type="entry name" value="Trigger_fac_ribosome-bd_bac"/>
</dbReference>
<dbReference type="GO" id="GO:0043022">
    <property type="term" value="F:ribosome binding"/>
    <property type="evidence" value="ECO:0007669"/>
    <property type="project" value="TreeGrafter"/>
</dbReference>
<dbReference type="InterPro" id="IPR027304">
    <property type="entry name" value="Trigger_fact/SurA_dom_sf"/>
</dbReference>
<evidence type="ECO:0000256" key="6">
    <source>
        <dbReference type="ARBA" id="ARBA00023110"/>
    </source>
</evidence>
<dbReference type="PANTHER" id="PTHR30560">
    <property type="entry name" value="TRIGGER FACTOR CHAPERONE AND PEPTIDYL-PROLYL CIS/TRANS ISOMERASE"/>
    <property type="match status" value="1"/>
</dbReference>
<comment type="function">
    <text evidence="10 12">Involved in protein export. Acts as a chaperone by maintaining the newly synthesized protein in an open conformation. Functions as a peptidyl-prolyl cis-trans isomerase.</text>
</comment>
<comment type="domain">
    <text evidence="12">Consists of 3 domains; the N-terminus binds the ribosome, the middle domain has PPIase activity, while the C-terminus has intrinsic chaperone activity on its own.</text>
</comment>
<dbReference type="Pfam" id="PF05698">
    <property type="entry name" value="Trigger_C"/>
    <property type="match status" value="1"/>
</dbReference>
<evidence type="ECO:0000256" key="2">
    <source>
        <dbReference type="ARBA" id="ARBA00005464"/>
    </source>
</evidence>
<dbReference type="STRING" id="89524.SAMN05444370_109118"/>
<dbReference type="AlphaFoldDB" id="A0A1H4DAA4"/>
<dbReference type="Gene3D" id="3.30.70.1050">
    <property type="entry name" value="Trigger factor ribosome-binding domain"/>
    <property type="match status" value="1"/>
</dbReference>
<evidence type="ECO:0000256" key="13">
    <source>
        <dbReference type="PROSITE-ProRule" id="PRU00277"/>
    </source>
</evidence>
<dbReference type="Pfam" id="PF00254">
    <property type="entry name" value="FKBP_C"/>
    <property type="match status" value="1"/>
</dbReference>
<evidence type="ECO:0000313" key="16">
    <source>
        <dbReference type="EMBL" id="SEA69446.1"/>
    </source>
</evidence>
<dbReference type="FunFam" id="3.10.50.40:FF:000001">
    <property type="entry name" value="Trigger factor"/>
    <property type="match status" value="1"/>
</dbReference>
<keyword evidence="17" id="KW-1185">Reference proteome</keyword>
<evidence type="ECO:0000256" key="9">
    <source>
        <dbReference type="ARBA" id="ARBA00023306"/>
    </source>
</evidence>
<dbReference type="GO" id="GO:0003755">
    <property type="term" value="F:peptidyl-prolyl cis-trans isomerase activity"/>
    <property type="evidence" value="ECO:0007669"/>
    <property type="project" value="UniProtKB-UniRule"/>
</dbReference>
<evidence type="ECO:0000256" key="3">
    <source>
        <dbReference type="ARBA" id="ARBA00013194"/>
    </source>
</evidence>
<evidence type="ECO:0000256" key="10">
    <source>
        <dbReference type="ARBA" id="ARBA00024849"/>
    </source>
</evidence>
<dbReference type="Gene3D" id="1.10.3120.10">
    <property type="entry name" value="Trigger factor, C-terminal domain"/>
    <property type="match status" value="1"/>
</dbReference>
<dbReference type="InterPro" id="IPR046357">
    <property type="entry name" value="PPIase_dom_sf"/>
</dbReference>
<dbReference type="SUPFAM" id="SSF109998">
    <property type="entry name" value="Triger factor/SurA peptide-binding domain-like"/>
    <property type="match status" value="1"/>
</dbReference>
<dbReference type="GO" id="GO:0044183">
    <property type="term" value="F:protein folding chaperone"/>
    <property type="evidence" value="ECO:0007669"/>
    <property type="project" value="TreeGrafter"/>
</dbReference>
<gene>
    <name evidence="12" type="primary">tig</name>
    <name evidence="16" type="ORF">SAMN05444370_109118</name>
</gene>
<keyword evidence="9 12" id="KW-0131">Cell cycle</keyword>
<dbReference type="GO" id="GO:0051083">
    <property type="term" value="P:'de novo' cotranslational protein folding"/>
    <property type="evidence" value="ECO:0007669"/>
    <property type="project" value="TreeGrafter"/>
</dbReference>
<dbReference type="InterPro" id="IPR036611">
    <property type="entry name" value="Trigger_fac_ribosome-bd_sf"/>
</dbReference>
<comment type="catalytic activity">
    <reaction evidence="1 12 13">
        <text>[protein]-peptidylproline (omega=180) = [protein]-peptidylproline (omega=0)</text>
        <dbReference type="Rhea" id="RHEA:16237"/>
        <dbReference type="Rhea" id="RHEA-COMP:10747"/>
        <dbReference type="Rhea" id="RHEA-COMP:10748"/>
        <dbReference type="ChEBI" id="CHEBI:83833"/>
        <dbReference type="ChEBI" id="CHEBI:83834"/>
        <dbReference type="EC" id="5.2.1.8"/>
    </reaction>
</comment>
<feature type="domain" description="PPIase FKBP-type" evidence="15">
    <location>
        <begin position="163"/>
        <end position="247"/>
    </location>
</feature>
<comment type="similarity">
    <text evidence="2 12 14">Belongs to the FKBP-type PPIase family. Tig subfamily.</text>
</comment>
<evidence type="ECO:0000256" key="12">
    <source>
        <dbReference type="HAMAP-Rule" id="MF_00303"/>
    </source>
</evidence>
<dbReference type="PIRSF" id="PIRSF003095">
    <property type="entry name" value="Trigger_factor"/>
    <property type="match status" value="1"/>
</dbReference>
<name>A0A1H4DAA4_9RHOB</name>
<organism evidence="16 17">
    <name type="scientific">Rubrimonas cliftonensis</name>
    <dbReference type="NCBI Taxonomy" id="89524"/>
    <lineage>
        <taxon>Bacteria</taxon>
        <taxon>Pseudomonadati</taxon>
        <taxon>Pseudomonadota</taxon>
        <taxon>Alphaproteobacteria</taxon>
        <taxon>Rhodobacterales</taxon>
        <taxon>Paracoccaceae</taxon>
        <taxon>Rubrimonas</taxon>
    </lineage>
</organism>
<dbReference type="PANTHER" id="PTHR30560:SF3">
    <property type="entry name" value="TRIGGER FACTOR-LIKE PROTEIN TIG, CHLOROPLASTIC"/>
    <property type="match status" value="1"/>
</dbReference>
<dbReference type="NCBIfam" id="TIGR00115">
    <property type="entry name" value="tig"/>
    <property type="match status" value="1"/>
</dbReference>
<keyword evidence="8 12" id="KW-0413">Isomerase</keyword>
<protein>
    <recommendedName>
        <fullName evidence="4 12">Trigger factor</fullName>
        <shortName evidence="12">TF</shortName>
        <ecNumber evidence="3 12">5.2.1.8</ecNumber>
    </recommendedName>
    <alternativeName>
        <fullName evidence="11 12">PPIase</fullName>
    </alternativeName>
</protein>
<dbReference type="GO" id="GO:0043335">
    <property type="term" value="P:protein unfolding"/>
    <property type="evidence" value="ECO:0007669"/>
    <property type="project" value="TreeGrafter"/>
</dbReference>
<dbReference type="EC" id="5.2.1.8" evidence="3 12"/>
<dbReference type="GO" id="GO:0005737">
    <property type="term" value="C:cytoplasm"/>
    <property type="evidence" value="ECO:0007669"/>
    <property type="project" value="UniProtKB-SubCell"/>
</dbReference>
<evidence type="ECO:0000256" key="11">
    <source>
        <dbReference type="ARBA" id="ARBA00029986"/>
    </source>
</evidence>
<evidence type="ECO:0000256" key="5">
    <source>
        <dbReference type="ARBA" id="ARBA00022618"/>
    </source>
</evidence>
<dbReference type="SUPFAM" id="SSF102735">
    <property type="entry name" value="Trigger factor ribosome-binding domain"/>
    <property type="match status" value="1"/>
</dbReference>
<dbReference type="EMBL" id="FNQM01000009">
    <property type="protein sequence ID" value="SEA69446.1"/>
    <property type="molecule type" value="Genomic_DNA"/>
</dbReference>